<dbReference type="AlphaFoldDB" id="H8MBT1"/>
<reference evidence="1 2" key="1">
    <citation type="journal article" date="2012" name="J. Bacteriol.">
        <title>Complete genome sequence of Riemerella anatipestifer reference strain.</title>
        <authorList>
            <person name="Wang X."/>
            <person name="Zhu D."/>
            <person name="Wang M."/>
            <person name="Cheng A."/>
            <person name="Jia R."/>
            <person name="Zhou Y."/>
            <person name="Chen Z."/>
            <person name="Luo Q."/>
            <person name="Liu F."/>
            <person name="Wang Y."/>
            <person name="Chen X.Y."/>
        </authorList>
    </citation>
    <scope>NUCLEOTIDE SEQUENCE [LARGE SCALE GENOMIC DNA]</scope>
    <source>
        <strain evidence="2">DSM 15868</strain>
    </source>
</reference>
<evidence type="ECO:0000313" key="2">
    <source>
        <dbReference type="Proteomes" id="UP000010093"/>
    </source>
</evidence>
<proteinExistence type="predicted"/>
<name>H8MBT1_RIEAD</name>
<sequence>MSVFIAVILDVINVATQVKKVATQMLAFHKPFSCEKSNVVNK</sequence>
<dbReference type="PATRIC" id="fig|693978.17.peg.1493"/>
<dbReference type="EMBL" id="CP003388">
    <property type="protein sequence ID" value="AFD56396.1"/>
    <property type="molecule type" value="Genomic_DNA"/>
</dbReference>
<accession>H8MBT1</accession>
<protein>
    <submittedName>
        <fullName evidence="1">Uncharacterized protein</fullName>
    </submittedName>
</protein>
<evidence type="ECO:0000313" key="1">
    <source>
        <dbReference type="EMBL" id="AFD56396.1"/>
    </source>
</evidence>
<dbReference type="KEGG" id="rai:RA0C_1503"/>
<dbReference type="Proteomes" id="UP000010093">
    <property type="component" value="Chromosome"/>
</dbReference>
<organism evidence="1 2">
    <name type="scientific">Riemerella anatipestifer (strain ATCC 11845 / DSM 15868 / JCM 9532 / NCTC 11014)</name>
    <dbReference type="NCBI Taxonomy" id="693978"/>
    <lineage>
        <taxon>Bacteria</taxon>
        <taxon>Pseudomonadati</taxon>
        <taxon>Bacteroidota</taxon>
        <taxon>Flavobacteriia</taxon>
        <taxon>Flavobacteriales</taxon>
        <taxon>Weeksellaceae</taxon>
        <taxon>Riemerella</taxon>
    </lineage>
</organism>
<gene>
    <name evidence="1" type="ORF">RA0C_1503</name>
</gene>
<dbReference type="HOGENOM" id="CLU_3257174_0_0_10"/>